<dbReference type="InterPro" id="IPR015915">
    <property type="entry name" value="Kelch-typ_b-propeller"/>
</dbReference>
<dbReference type="OrthoDB" id="432528at2759"/>
<evidence type="ECO:0000256" key="2">
    <source>
        <dbReference type="SAM" id="SignalP"/>
    </source>
</evidence>
<feature type="signal peptide" evidence="2">
    <location>
        <begin position="1"/>
        <end position="16"/>
    </location>
</feature>
<dbReference type="Pfam" id="PF24681">
    <property type="entry name" value="Kelch_KLHDC2_KLHL20_DRC7"/>
    <property type="match status" value="1"/>
</dbReference>
<keyword evidence="1" id="KW-0812">Transmembrane</keyword>
<proteinExistence type="predicted"/>
<reference evidence="3 4" key="1">
    <citation type="journal article" date="2015" name="Genome Biol. Evol.">
        <title>Phylogenomic analyses indicate that early fungi evolved digesting cell walls of algal ancestors of land plants.</title>
        <authorList>
            <person name="Chang Y."/>
            <person name="Wang S."/>
            <person name="Sekimoto S."/>
            <person name="Aerts A.L."/>
            <person name="Choi C."/>
            <person name="Clum A."/>
            <person name="LaButti K.M."/>
            <person name="Lindquist E.A."/>
            <person name="Yee Ngan C."/>
            <person name="Ohm R.A."/>
            <person name="Salamov A.A."/>
            <person name="Grigoriev I.V."/>
            <person name="Spatafora J.W."/>
            <person name="Berbee M.L."/>
        </authorList>
    </citation>
    <scope>NUCLEOTIDE SEQUENCE [LARGE SCALE GENOMIC DNA]</scope>
    <source>
        <strain evidence="3 4">NRRL 28638</strain>
    </source>
</reference>
<keyword evidence="1" id="KW-1133">Transmembrane helix</keyword>
<keyword evidence="2" id="KW-0732">Signal</keyword>
<organism evidence="3 4">
    <name type="scientific">Conidiobolus coronatus (strain ATCC 28846 / CBS 209.66 / NRRL 28638)</name>
    <name type="common">Delacroixia coronata</name>
    <dbReference type="NCBI Taxonomy" id="796925"/>
    <lineage>
        <taxon>Eukaryota</taxon>
        <taxon>Fungi</taxon>
        <taxon>Fungi incertae sedis</taxon>
        <taxon>Zoopagomycota</taxon>
        <taxon>Entomophthoromycotina</taxon>
        <taxon>Entomophthoromycetes</taxon>
        <taxon>Entomophthorales</taxon>
        <taxon>Ancylistaceae</taxon>
        <taxon>Conidiobolus</taxon>
    </lineage>
</organism>
<dbReference type="AlphaFoldDB" id="A0A137NZ54"/>
<name>A0A137NZ54_CONC2</name>
<accession>A0A137NZ54</accession>
<protein>
    <recommendedName>
        <fullName evidence="5">Galactose oxidase</fullName>
    </recommendedName>
</protein>
<evidence type="ECO:0000313" key="4">
    <source>
        <dbReference type="Proteomes" id="UP000070444"/>
    </source>
</evidence>
<feature type="chain" id="PRO_5007294239" description="Galactose oxidase" evidence="2">
    <location>
        <begin position="17"/>
        <end position="475"/>
    </location>
</feature>
<keyword evidence="4" id="KW-1185">Reference proteome</keyword>
<feature type="transmembrane region" description="Helical" evidence="1">
    <location>
        <begin position="381"/>
        <end position="400"/>
    </location>
</feature>
<gene>
    <name evidence="3" type="ORF">CONCODRAFT_79969</name>
</gene>
<evidence type="ECO:0000313" key="3">
    <source>
        <dbReference type="EMBL" id="KXN67914.1"/>
    </source>
</evidence>
<dbReference type="Proteomes" id="UP000070444">
    <property type="component" value="Unassembled WGS sequence"/>
</dbReference>
<keyword evidence="1" id="KW-0472">Membrane</keyword>
<evidence type="ECO:0000256" key="1">
    <source>
        <dbReference type="SAM" id="Phobius"/>
    </source>
</evidence>
<dbReference type="EMBL" id="KQ964606">
    <property type="protein sequence ID" value="KXN67914.1"/>
    <property type="molecule type" value="Genomic_DNA"/>
</dbReference>
<dbReference type="SUPFAM" id="SSF117281">
    <property type="entry name" value="Kelch motif"/>
    <property type="match status" value="1"/>
</dbReference>
<evidence type="ECO:0008006" key="5">
    <source>
        <dbReference type="Google" id="ProtNLM"/>
    </source>
</evidence>
<dbReference type="Gene3D" id="2.120.10.80">
    <property type="entry name" value="Kelch-type beta propeller"/>
    <property type="match status" value="1"/>
</dbReference>
<sequence length="475" mass="55018">MWVILFFSWFLIIIYSCYRPVSFTIRGNKLYTIVSPGKLVHFNFKVYELKVDPTICNVTIVGGYELANIPDGFDLKFIEVPNISQEMHNKLWVRAELTEDIKQYGNTSYINWVGYINLDDMSLKADSSFIKFPTHDKFPVNKYTINTITNEFGSVLYITGGMLYSKKDNTYAYSNSFFKYNFTTREWVDMTYLAYGKLKPLAGHSSVVIDNRYIVILGGYSKKMIYEFERPDYNSLYNLVVFDTFINNWENISIKPNIFDTSIVTMEFDGFSAIVSANKIVVLGGIAGNELNKLDVNPYLGILDYNSKTWAWKEIRNYDGSIFKYWMENGAVIYNNRIIIFSENIPAQVYNMYSQRMESTRGLSGELNNKGSGKPMPTYEVVFIVLGSAILLHTLSYLLYYKYKKNSSSKNNKIKYKGPIQEVWSNPDIDDSNNIIMWDIKKGLSIKMNNPNALYFNELYLKSSNRNISNMIEFD</sequence>